<keyword evidence="4" id="KW-0560">Oxidoreductase</keyword>
<dbReference type="Proteomes" id="UP000689129">
    <property type="component" value="Unassembled WGS sequence"/>
</dbReference>
<dbReference type="PANTHER" id="PTHR11552:SF201">
    <property type="entry name" value="GLUCOSE-METHANOL-CHOLINE OXIDOREDUCTASE N-TERMINAL DOMAIN-CONTAINING PROTEIN"/>
    <property type="match status" value="1"/>
</dbReference>
<protein>
    <submittedName>
        <fullName evidence="8">Pyranose dehydrogenase 3 like protein</fullName>
    </submittedName>
</protein>
<dbReference type="EMBL" id="JAEMWZ010000391">
    <property type="protein sequence ID" value="KAG7119696.1"/>
    <property type="molecule type" value="Genomic_DNA"/>
</dbReference>
<evidence type="ECO:0000313" key="9">
    <source>
        <dbReference type="Proteomes" id="UP000689129"/>
    </source>
</evidence>
<name>A0A8I3AKM1_VERLO</name>
<keyword evidence="6" id="KW-0732">Signal</keyword>
<dbReference type="GO" id="GO:0050660">
    <property type="term" value="F:flavin adenine dinucleotide binding"/>
    <property type="evidence" value="ECO:0007669"/>
    <property type="project" value="InterPro"/>
</dbReference>
<dbReference type="Pfam" id="PF00732">
    <property type="entry name" value="GMC_oxred_N"/>
    <property type="match status" value="1"/>
</dbReference>
<keyword evidence="3 5" id="KW-0274">FAD</keyword>
<dbReference type="AlphaFoldDB" id="A0A8I3AKM1"/>
<feature type="domain" description="Glucose-methanol-choline oxidoreductase N-terminal" evidence="7">
    <location>
        <begin position="102"/>
        <end position="125"/>
    </location>
</feature>
<keyword evidence="2 5" id="KW-0285">Flavoprotein</keyword>
<dbReference type="OrthoDB" id="269227at2759"/>
<evidence type="ECO:0000256" key="1">
    <source>
        <dbReference type="ARBA" id="ARBA00001974"/>
    </source>
</evidence>
<evidence type="ECO:0000256" key="6">
    <source>
        <dbReference type="SAM" id="SignalP"/>
    </source>
</evidence>
<dbReference type="InterPro" id="IPR000172">
    <property type="entry name" value="GMC_OxRdtase_N"/>
</dbReference>
<dbReference type="PANTHER" id="PTHR11552">
    <property type="entry name" value="GLUCOSE-METHANOL-CHOLINE GMC OXIDOREDUCTASE"/>
    <property type="match status" value="1"/>
</dbReference>
<evidence type="ECO:0000256" key="5">
    <source>
        <dbReference type="RuleBase" id="RU003968"/>
    </source>
</evidence>
<gene>
    <name evidence="8" type="ORF">HYQ45_014874</name>
</gene>
<comment type="similarity">
    <text evidence="5">Belongs to the GMC oxidoreductase family.</text>
</comment>
<feature type="chain" id="PRO_5034024844" evidence="6">
    <location>
        <begin position="20"/>
        <end position="139"/>
    </location>
</feature>
<dbReference type="PROSITE" id="PS00623">
    <property type="entry name" value="GMC_OXRED_1"/>
    <property type="match status" value="1"/>
</dbReference>
<organism evidence="8 9">
    <name type="scientific">Verticillium longisporum</name>
    <name type="common">Verticillium dahliae var. longisporum</name>
    <dbReference type="NCBI Taxonomy" id="100787"/>
    <lineage>
        <taxon>Eukaryota</taxon>
        <taxon>Fungi</taxon>
        <taxon>Dikarya</taxon>
        <taxon>Ascomycota</taxon>
        <taxon>Pezizomycotina</taxon>
        <taxon>Sordariomycetes</taxon>
        <taxon>Hypocreomycetidae</taxon>
        <taxon>Glomerellales</taxon>
        <taxon>Plectosphaerellaceae</taxon>
        <taxon>Verticillium</taxon>
    </lineage>
</organism>
<sequence length="139" mass="14531">MKFSQSLVAAIALTTSVSAEADSYDYIVVGGGTAGTALATRLSLGLSKSKILLIEAGPAAPDDLKINVPGFRGSILGSNLDWNFTIVGQSSLDDRSVLVNRGKVLGGSSAMNYLCYDRASSPEYESWAELGNRAGVRTP</sequence>
<evidence type="ECO:0000256" key="4">
    <source>
        <dbReference type="ARBA" id="ARBA00023002"/>
    </source>
</evidence>
<feature type="signal peptide" evidence="6">
    <location>
        <begin position="1"/>
        <end position="19"/>
    </location>
</feature>
<evidence type="ECO:0000259" key="7">
    <source>
        <dbReference type="PROSITE" id="PS00623"/>
    </source>
</evidence>
<reference evidence="8" key="1">
    <citation type="journal article" date="2021" name="Mol. Plant Pathol.">
        <title>A 20-kb lineage-specific genomic region tames virulence in pathogenic amphidiploid Verticillium longisporum.</title>
        <authorList>
            <person name="Harting R."/>
            <person name="Starke J."/>
            <person name="Kusch H."/>
            <person name="Poggeler S."/>
            <person name="Maurus I."/>
            <person name="Schluter R."/>
            <person name="Landesfeind M."/>
            <person name="Bulla I."/>
            <person name="Nowrousian M."/>
            <person name="de Jonge R."/>
            <person name="Stahlhut G."/>
            <person name="Hoff K.J."/>
            <person name="Asshauer K.P."/>
            <person name="Thurmer A."/>
            <person name="Stanke M."/>
            <person name="Daniel R."/>
            <person name="Morgenstern B."/>
            <person name="Thomma B.P.H.J."/>
            <person name="Kronstad J.W."/>
            <person name="Braus-Stromeyer S.A."/>
            <person name="Braus G.H."/>
        </authorList>
    </citation>
    <scope>NUCLEOTIDE SEQUENCE</scope>
    <source>
        <strain evidence="8">Vl32</strain>
    </source>
</reference>
<comment type="caution">
    <text evidence="8">The sequence shown here is derived from an EMBL/GenBank/DDBJ whole genome shotgun (WGS) entry which is preliminary data.</text>
</comment>
<dbReference type="GO" id="GO:0016614">
    <property type="term" value="F:oxidoreductase activity, acting on CH-OH group of donors"/>
    <property type="evidence" value="ECO:0007669"/>
    <property type="project" value="InterPro"/>
</dbReference>
<proteinExistence type="inferred from homology"/>
<comment type="cofactor">
    <cofactor evidence="1">
        <name>FAD</name>
        <dbReference type="ChEBI" id="CHEBI:57692"/>
    </cofactor>
</comment>
<dbReference type="InterPro" id="IPR012132">
    <property type="entry name" value="GMC_OxRdtase"/>
</dbReference>
<evidence type="ECO:0000313" key="8">
    <source>
        <dbReference type="EMBL" id="KAG7119696.1"/>
    </source>
</evidence>
<evidence type="ECO:0000256" key="2">
    <source>
        <dbReference type="ARBA" id="ARBA00022630"/>
    </source>
</evidence>
<accession>A0A8I3AKM1</accession>
<evidence type="ECO:0000256" key="3">
    <source>
        <dbReference type="ARBA" id="ARBA00022827"/>
    </source>
</evidence>